<organism evidence="1 2">
    <name type="scientific">Emticicia aquatica</name>
    <dbReference type="NCBI Taxonomy" id="1681835"/>
    <lineage>
        <taxon>Bacteria</taxon>
        <taxon>Pseudomonadati</taxon>
        <taxon>Bacteroidota</taxon>
        <taxon>Cytophagia</taxon>
        <taxon>Cytophagales</taxon>
        <taxon>Leadbetterellaceae</taxon>
        <taxon>Emticicia</taxon>
    </lineage>
</organism>
<dbReference type="Gene3D" id="3.40.50.300">
    <property type="entry name" value="P-loop containing nucleotide triphosphate hydrolases"/>
    <property type="match status" value="1"/>
</dbReference>
<evidence type="ECO:0000313" key="1">
    <source>
        <dbReference type="EMBL" id="CAH0997916.1"/>
    </source>
</evidence>
<dbReference type="SUPFAM" id="SSF53795">
    <property type="entry name" value="PEP carboxykinase-like"/>
    <property type="match status" value="1"/>
</dbReference>
<evidence type="ECO:0000313" key="2">
    <source>
        <dbReference type="Proteomes" id="UP000837932"/>
    </source>
</evidence>
<dbReference type="RefSeq" id="WP_238808727.1">
    <property type="nucleotide sequence ID" value="NZ_CAKLPY010000008.1"/>
</dbReference>
<reference evidence="1" key="1">
    <citation type="submission" date="2021-12" db="EMBL/GenBank/DDBJ databases">
        <authorList>
            <person name="Rodrigo-Torres L."/>
            <person name="Arahal R. D."/>
            <person name="Lucena T."/>
        </authorList>
    </citation>
    <scope>NUCLEOTIDE SEQUENCE</scope>
    <source>
        <strain evidence="1">CECT 8858</strain>
    </source>
</reference>
<keyword evidence="2" id="KW-1185">Reference proteome</keyword>
<accession>A0ABN8EYY2</accession>
<proteinExistence type="predicted"/>
<dbReference type="EMBL" id="CAKLPY010000008">
    <property type="protein sequence ID" value="CAH0997916.1"/>
    <property type="molecule type" value="Genomic_DNA"/>
</dbReference>
<comment type="caution">
    <text evidence="1">The sequence shown here is derived from an EMBL/GenBank/DDBJ whole genome shotgun (WGS) entry which is preliminary data.</text>
</comment>
<protein>
    <recommendedName>
        <fullName evidence="3">Serine kinase</fullName>
    </recommendedName>
</protein>
<gene>
    <name evidence="1" type="ORF">EMA8858_04051</name>
</gene>
<name>A0ABN8EYY2_9BACT</name>
<dbReference type="Proteomes" id="UP000837932">
    <property type="component" value="Unassembled WGS sequence"/>
</dbReference>
<sequence length="340" mass="38483">MLTREFLENLVNKYKTINLFTKKLYKIGPTSVEIIFFGLKDTDNFTKAITHLEVELLQNIDLTIFVSDEIHGNLKLPLPTWEWSSVDEYGNIPTYDLSLLMANFIEMQSTFCTLNFENKIATYWTYDTLQLPEWERSFPFRSIFHNYWQKDPNLLTIHAGAVGFGNGGVLLTGKGGSGKSTAALSCLDSNLLYAGDDLMLIDTNTCMIYSLYNVAKLEAHQLKLFPHFEPLIYNHKALPVEKAQLFLHEYFPEKVISMMPLKAIVLPKFSGETNTTWTRASSAEALIALAPSSIGVFQEKAKYLNKIAKLCRLVPIYKLGTGTNLNQISLSIVEILNDIN</sequence>
<dbReference type="InterPro" id="IPR027417">
    <property type="entry name" value="P-loop_NTPase"/>
</dbReference>
<evidence type="ECO:0008006" key="3">
    <source>
        <dbReference type="Google" id="ProtNLM"/>
    </source>
</evidence>